<evidence type="ECO:0000256" key="2">
    <source>
        <dbReference type="ARBA" id="ARBA00014294"/>
    </source>
</evidence>
<sequence length="376" mass="42517">MFSSIRNFVYRHRKKFIFTGIFIGGAFVANYYLQKKIRDWQEALAKEYIEKTRRKFLFENTERTCNQTTLSFAIKLQNVITETLNTAAVVNSIKNGHVDKVKAWEELKGLVFTQVALIIYAEVMLAIVVRIQVNVVGAQSYQESDENPVILDELQEKYLSQSLYFLGEGIVKLRKYIESKVKPIMDKVSLKQKLYLKDLQEYFWMIQSALSSDNQDPLKNMADFIFPPLVLDEPNPVLKNWLQDTIDILNSNDVQFLATSCISHGFSVVMDTSSQVFLEKFKELPENTRIKENGPSSSGSANCLLNGASSKSVSKSDCINLNDISIPMAKVIPIVNGLLENCNGPNHLNPWINVIISSDKINTLGANIFEGFCPSS</sequence>
<comment type="function">
    <text evidence="4">Involved in peroxisome biosynthesis and integrity. Assembles membrane vesicles before the matrix proteins are translocated. As a docking factor for PEX19, is necessary for the import of peroxisomal membrane proteins in the peroxisomes.</text>
</comment>
<dbReference type="InterPro" id="IPR006966">
    <property type="entry name" value="Peroxin-3"/>
</dbReference>
<dbReference type="PANTHER" id="PTHR28080">
    <property type="entry name" value="PEROXISOMAL BIOGENESIS FACTOR 3"/>
    <property type="match status" value="1"/>
</dbReference>
<evidence type="ECO:0000256" key="5">
    <source>
        <dbReference type="ARBA" id="ARBA00029630"/>
    </source>
</evidence>
<keyword evidence="6" id="KW-0812">Transmembrane</keyword>
<feature type="transmembrane region" description="Helical" evidence="6">
    <location>
        <begin position="16"/>
        <end position="33"/>
    </location>
</feature>
<evidence type="ECO:0000313" key="7">
    <source>
        <dbReference type="EMBL" id="CAH0385476.1"/>
    </source>
</evidence>
<evidence type="ECO:0000256" key="1">
    <source>
        <dbReference type="ARBA" id="ARBA00011494"/>
    </source>
</evidence>
<dbReference type="Pfam" id="PF04882">
    <property type="entry name" value="Peroxin-3"/>
    <property type="match status" value="2"/>
</dbReference>
<reference evidence="7" key="1">
    <citation type="submission" date="2021-12" db="EMBL/GenBank/DDBJ databases">
        <authorList>
            <person name="King R."/>
        </authorList>
    </citation>
    <scope>NUCLEOTIDE SEQUENCE</scope>
</reference>
<keyword evidence="3" id="KW-0962">Peroxisome biogenesis</keyword>
<dbReference type="OrthoDB" id="45930at2759"/>
<dbReference type="AlphaFoldDB" id="A0A9P0A7C9"/>
<keyword evidence="8" id="KW-1185">Reference proteome</keyword>
<dbReference type="Proteomes" id="UP001152759">
    <property type="component" value="Chromosome 2"/>
</dbReference>
<name>A0A9P0A7C9_BEMTA</name>
<organism evidence="7 8">
    <name type="scientific">Bemisia tabaci</name>
    <name type="common">Sweetpotato whitefly</name>
    <name type="synonym">Aleurodes tabaci</name>
    <dbReference type="NCBI Taxonomy" id="7038"/>
    <lineage>
        <taxon>Eukaryota</taxon>
        <taxon>Metazoa</taxon>
        <taxon>Ecdysozoa</taxon>
        <taxon>Arthropoda</taxon>
        <taxon>Hexapoda</taxon>
        <taxon>Insecta</taxon>
        <taxon>Pterygota</taxon>
        <taxon>Neoptera</taxon>
        <taxon>Paraneoptera</taxon>
        <taxon>Hemiptera</taxon>
        <taxon>Sternorrhyncha</taxon>
        <taxon>Aleyrodoidea</taxon>
        <taxon>Aleyrodidae</taxon>
        <taxon>Aleyrodinae</taxon>
        <taxon>Bemisia</taxon>
    </lineage>
</organism>
<comment type="subunit">
    <text evidence="1">Interacts with PEX19.</text>
</comment>
<dbReference type="GO" id="GO:0030674">
    <property type="term" value="F:protein-macromolecule adaptor activity"/>
    <property type="evidence" value="ECO:0007669"/>
    <property type="project" value="TreeGrafter"/>
</dbReference>
<accession>A0A9P0A7C9</accession>
<keyword evidence="6" id="KW-1133">Transmembrane helix</keyword>
<evidence type="ECO:0000313" key="8">
    <source>
        <dbReference type="Proteomes" id="UP001152759"/>
    </source>
</evidence>
<protein>
    <recommendedName>
        <fullName evidence="2">Peroxisomal biogenesis factor 3</fullName>
    </recommendedName>
    <alternativeName>
        <fullName evidence="5">Peroxisomal assembly protein PEX3</fullName>
    </alternativeName>
</protein>
<dbReference type="KEGG" id="btab:109042701"/>
<dbReference type="PANTHER" id="PTHR28080:SF1">
    <property type="entry name" value="PEROXISOMAL BIOGENESIS FACTOR 3"/>
    <property type="match status" value="1"/>
</dbReference>
<dbReference type="GO" id="GO:0045046">
    <property type="term" value="P:protein import into peroxisome membrane"/>
    <property type="evidence" value="ECO:0007669"/>
    <property type="project" value="TreeGrafter"/>
</dbReference>
<keyword evidence="6" id="KW-0472">Membrane</keyword>
<evidence type="ECO:0000256" key="3">
    <source>
        <dbReference type="ARBA" id="ARBA00022593"/>
    </source>
</evidence>
<gene>
    <name evidence="7" type="ORF">BEMITA_LOCUS4700</name>
</gene>
<dbReference type="EMBL" id="OU963863">
    <property type="protein sequence ID" value="CAH0385476.1"/>
    <property type="molecule type" value="Genomic_DNA"/>
</dbReference>
<evidence type="ECO:0000256" key="4">
    <source>
        <dbReference type="ARBA" id="ARBA00025338"/>
    </source>
</evidence>
<evidence type="ECO:0000256" key="6">
    <source>
        <dbReference type="SAM" id="Phobius"/>
    </source>
</evidence>
<proteinExistence type="predicted"/>
<dbReference type="GO" id="GO:0005778">
    <property type="term" value="C:peroxisomal membrane"/>
    <property type="evidence" value="ECO:0007669"/>
    <property type="project" value="InterPro"/>
</dbReference>